<dbReference type="InterPro" id="IPR011990">
    <property type="entry name" value="TPR-like_helical_dom_sf"/>
</dbReference>
<evidence type="ECO:0000313" key="7">
    <source>
        <dbReference type="Proteomes" id="UP000242951"/>
    </source>
</evidence>
<dbReference type="InterPro" id="IPR019734">
    <property type="entry name" value="TPR_rpt"/>
</dbReference>
<evidence type="ECO:0000313" key="6">
    <source>
        <dbReference type="EMBL" id="KMQ80030.1"/>
    </source>
</evidence>
<evidence type="ECO:0000256" key="3">
    <source>
        <dbReference type="ARBA" id="ARBA00022803"/>
    </source>
</evidence>
<dbReference type="PANTHER" id="PTHR45586:SF1">
    <property type="entry name" value="LIPOPOLYSACCHARIDE ASSEMBLY PROTEIN B"/>
    <property type="match status" value="1"/>
</dbReference>
<reference evidence="6 7" key="1">
    <citation type="submission" date="2015-06" db="EMBL/GenBank/DDBJ databases">
        <title>Comparative genomics of Burkholderia leaf nodule symbionts.</title>
        <authorList>
            <person name="Carlier A."/>
            <person name="Eberl L."/>
            <person name="Pinto-Carbo M."/>
        </authorList>
    </citation>
    <scope>NUCLEOTIDE SEQUENCE [LARGE SCALE GENOMIC DNA]</scope>
    <source>
        <strain evidence="6 7">UZHbot3</strain>
    </source>
</reference>
<feature type="binding site" evidence="4">
    <location>
        <position position="370"/>
    </location>
    <ligand>
        <name>Fe cation</name>
        <dbReference type="ChEBI" id="CHEBI:24875"/>
    </ligand>
</feature>
<keyword evidence="4" id="KW-0408">Iron</keyword>
<keyword evidence="4" id="KW-0472">Membrane</keyword>
<feature type="binding site" evidence="4">
    <location>
        <position position="373"/>
    </location>
    <ligand>
        <name>Fe cation</name>
        <dbReference type="ChEBI" id="CHEBI:24875"/>
    </ligand>
</feature>
<sequence length="430" mass="48947">MDLDFWWLLVIPVAFALGWMASRYDLKVLLSENANLPRSYFRGLNFLLNEQHDKAIDAFIEVAKLDPETIELHFALGNLFRRRGETDRAIRVHQNLLSRADLPVNERDHALYELGQDFLKAGLLDRAEETFRSLDTGEYSLGAQRALLTIYEIEKDWPKSITTAERIEKMGVPSLHMEIAHFHCELAQEALQRKNPDGARSELNLALASNPDNVRATILAGDVEAAAGNLPAAIEMWKRVEAQNEAYLPLVAEKLMKAYSALGKTEEGVDLLTDYATRYPSNDLLDVTYKHVQELRGLDAAHTLARKQMQSAPNLAGMTRLLEAQEATAEEPRRGELELMRNLVKQRTKNLPRYTCQTCGFRARLFYWQCPGCSGWETYAPRSTRRAASNRSSVLPDFSIAPHLNNLRETHENHHRRHGLCRSCHGRMSR</sequence>
<dbReference type="Pfam" id="PF13176">
    <property type="entry name" value="TPR_7"/>
    <property type="match status" value="1"/>
</dbReference>
<keyword evidence="4" id="KW-0812">Transmembrane</keyword>
<evidence type="ECO:0000256" key="4">
    <source>
        <dbReference type="HAMAP-Rule" id="MF_00994"/>
    </source>
</evidence>
<dbReference type="Pfam" id="PF13432">
    <property type="entry name" value="TPR_16"/>
    <property type="match status" value="1"/>
</dbReference>
<keyword evidence="3 4" id="KW-0802">TPR repeat</keyword>
<dbReference type="InterPro" id="IPR051012">
    <property type="entry name" value="CellSynth/LPSAsmb/PSIAsmb"/>
</dbReference>
<dbReference type="InterPro" id="IPR041166">
    <property type="entry name" value="Rubredoxin_2"/>
</dbReference>
<dbReference type="PANTHER" id="PTHR45586">
    <property type="entry name" value="TPR REPEAT-CONTAINING PROTEIN PA4667"/>
    <property type="match status" value="1"/>
</dbReference>
<keyword evidence="4" id="KW-1133">Transmembrane helix</keyword>
<keyword evidence="4" id="KW-0997">Cell inner membrane</keyword>
<evidence type="ECO:0000259" key="5">
    <source>
        <dbReference type="Pfam" id="PF18073"/>
    </source>
</evidence>
<comment type="subcellular location">
    <subcellularLocation>
        <location evidence="4">Cell inner membrane</location>
        <topology evidence="4">Single-pass membrane protein</topology>
        <orientation evidence="4">Cytoplasmic side</orientation>
    </subcellularLocation>
</comment>
<keyword evidence="6" id="KW-0346">Stress response</keyword>
<evidence type="ECO:0000256" key="2">
    <source>
        <dbReference type="ARBA" id="ARBA00022737"/>
    </source>
</evidence>
<name>A0ABR5HL49_9BURK</name>
<feature type="binding site" evidence="4">
    <location>
        <position position="359"/>
    </location>
    <ligand>
        <name>Fe cation</name>
        <dbReference type="ChEBI" id="CHEBI:24875"/>
    </ligand>
</feature>
<comment type="caution">
    <text evidence="6">The sequence shown here is derived from an EMBL/GenBank/DDBJ whole genome shotgun (WGS) entry which is preliminary data.</text>
</comment>
<dbReference type="Proteomes" id="UP000242951">
    <property type="component" value="Unassembled WGS sequence"/>
</dbReference>
<protein>
    <recommendedName>
        <fullName evidence="4">Lipopolysaccharide assembly protein B</fullName>
    </recommendedName>
</protein>
<dbReference type="SUPFAM" id="SSF48452">
    <property type="entry name" value="TPR-like"/>
    <property type="match status" value="2"/>
</dbReference>
<dbReference type="NCBIfam" id="NF008755">
    <property type="entry name" value="PRK11788.1-3"/>
    <property type="match status" value="1"/>
</dbReference>
<dbReference type="EMBL" id="LELG01000187">
    <property type="protein sequence ID" value="KMQ80030.1"/>
    <property type="molecule type" value="Genomic_DNA"/>
</dbReference>
<dbReference type="NCBIfam" id="NF008757">
    <property type="entry name" value="PRK11788.1-5"/>
    <property type="match status" value="1"/>
</dbReference>
<feature type="topological domain" description="Cytoplasmic" evidence="4">
    <location>
        <begin position="23"/>
        <end position="430"/>
    </location>
</feature>
<organism evidence="6 7">
    <name type="scientific">Candidatus Burkholderia pumila</name>
    <dbReference type="NCBI Taxonomy" id="1090375"/>
    <lineage>
        <taxon>Bacteria</taxon>
        <taxon>Pseudomonadati</taxon>
        <taxon>Pseudomonadota</taxon>
        <taxon>Betaproteobacteria</taxon>
        <taxon>Burkholderiales</taxon>
        <taxon>Burkholderiaceae</taxon>
        <taxon>Burkholderia</taxon>
    </lineage>
</organism>
<dbReference type="Gene3D" id="1.25.40.10">
    <property type="entry name" value="Tetratricopeptide repeat domain"/>
    <property type="match status" value="2"/>
</dbReference>
<keyword evidence="2 4" id="KW-0677">Repeat</keyword>
<keyword evidence="1 4" id="KW-0479">Metal-binding</keyword>
<evidence type="ECO:0000256" key="1">
    <source>
        <dbReference type="ARBA" id="ARBA00022723"/>
    </source>
</evidence>
<accession>A0ABR5HL49</accession>
<dbReference type="InterPro" id="IPR030865">
    <property type="entry name" value="LapB"/>
</dbReference>
<keyword evidence="4" id="KW-1003">Cell membrane</keyword>
<feature type="domain" description="LapB rubredoxin metal binding" evidence="5">
    <location>
        <begin position="354"/>
        <end position="378"/>
    </location>
</feature>
<comment type="function">
    <text evidence="4">Modulates cellular lipopolysaccharide (LPS) levels by regulating LpxC, which is involved in lipid A biosynthesis. May act by modulating the proteolytic activity of FtsH towards LpxC. May also coordinate assembly of proteins involved in LPS synthesis at the plasma membrane.</text>
</comment>
<dbReference type="SMART" id="SM00028">
    <property type="entry name" value="TPR"/>
    <property type="match status" value="4"/>
</dbReference>
<comment type="similarity">
    <text evidence="4">Belongs to the LapB family.</text>
</comment>
<gene>
    <name evidence="4" type="primary">lapB</name>
    <name evidence="6" type="ORF">BPMI_01286</name>
</gene>
<keyword evidence="7" id="KW-1185">Reference proteome</keyword>
<proteinExistence type="inferred from homology"/>
<feature type="binding site" evidence="4">
    <location>
        <position position="356"/>
    </location>
    <ligand>
        <name>Fe cation</name>
        <dbReference type="ChEBI" id="CHEBI:24875"/>
    </ligand>
</feature>
<dbReference type="Pfam" id="PF18073">
    <property type="entry name" value="Zn_ribbon_LapB"/>
    <property type="match status" value="1"/>
</dbReference>
<dbReference type="HAMAP" id="MF_00994">
    <property type="entry name" value="LPS_assembly_LapB"/>
    <property type="match status" value="1"/>
</dbReference>